<keyword evidence="3 6" id="KW-0812">Transmembrane</keyword>
<keyword evidence="2" id="KW-1003">Cell membrane</keyword>
<dbReference type="CDD" id="cd16914">
    <property type="entry name" value="EcfT"/>
    <property type="match status" value="1"/>
</dbReference>
<evidence type="ECO:0000256" key="5">
    <source>
        <dbReference type="ARBA" id="ARBA00023136"/>
    </source>
</evidence>
<feature type="transmembrane region" description="Helical" evidence="6">
    <location>
        <begin position="70"/>
        <end position="87"/>
    </location>
</feature>
<dbReference type="AlphaFoldDB" id="A0A369L9S4"/>
<comment type="subcellular location">
    <subcellularLocation>
        <location evidence="1">Membrane</location>
        <topology evidence="1">Multi-pass membrane protein</topology>
    </subcellularLocation>
</comment>
<protein>
    <submittedName>
        <fullName evidence="7">Energy-coupling factor transporter transmembrane protein EcfT</fullName>
    </submittedName>
</protein>
<feature type="transmembrane region" description="Helical" evidence="6">
    <location>
        <begin position="99"/>
        <end position="119"/>
    </location>
</feature>
<dbReference type="Proteomes" id="UP000253975">
    <property type="component" value="Unassembled WGS sequence"/>
</dbReference>
<sequence>MNEVFSFGSYYPGDSPLHKCDARTKLTLGFVFLIVALMAQGFAGLGVIAVFVAFLYVVSRIPFGKAMRSLAPLMAIALICALLNLFVDQSGETLFKWGIIEISTGSVHSCLFVGCRIILMMMGMSLITMTTTTLDLTAAVEQMLHPFARFGVPAHELGMIMGIALRFMPQFATELANVYHAQISRGAALDGSPVKGLRMLSSVTIPLFASVFRHAETLSAAMDARCYHGEEGRTRLHPLCYSKFDAFAIAAFAVLVCGVVAVNVLL</sequence>
<name>A0A369L9S4_9ACTN</name>
<dbReference type="PANTHER" id="PTHR34857:SF2">
    <property type="entry name" value="SLL0384 PROTEIN"/>
    <property type="match status" value="1"/>
</dbReference>
<evidence type="ECO:0000256" key="6">
    <source>
        <dbReference type="SAM" id="Phobius"/>
    </source>
</evidence>
<organism evidence="7 8">
    <name type="scientific">Slackia isoflavoniconvertens</name>
    <dbReference type="NCBI Taxonomy" id="572010"/>
    <lineage>
        <taxon>Bacteria</taxon>
        <taxon>Bacillati</taxon>
        <taxon>Actinomycetota</taxon>
        <taxon>Coriobacteriia</taxon>
        <taxon>Eggerthellales</taxon>
        <taxon>Eggerthellaceae</taxon>
        <taxon>Slackia</taxon>
    </lineage>
</organism>
<evidence type="ECO:0000313" key="7">
    <source>
        <dbReference type="EMBL" id="RDB54915.1"/>
    </source>
</evidence>
<evidence type="ECO:0000256" key="2">
    <source>
        <dbReference type="ARBA" id="ARBA00022475"/>
    </source>
</evidence>
<dbReference type="GO" id="GO:0005886">
    <property type="term" value="C:plasma membrane"/>
    <property type="evidence" value="ECO:0007669"/>
    <property type="project" value="UniProtKB-ARBA"/>
</dbReference>
<comment type="caution">
    <text evidence="7">The sequence shown here is derived from an EMBL/GenBank/DDBJ whole genome shotgun (WGS) entry which is preliminary data.</text>
</comment>
<proteinExistence type="predicted"/>
<dbReference type="Pfam" id="PF02361">
    <property type="entry name" value="CbiQ"/>
    <property type="match status" value="1"/>
</dbReference>
<evidence type="ECO:0000256" key="4">
    <source>
        <dbReference type="ARBA" id="ARBA00022989"/>
    </source>
</evidence>
<dbReference type="InterPro" id="IPR003339">
    <property type="entry name" value="ABC/ECF_trnsptr_transmembrane"/>
</dbReference>
<feature type="transmembrane region" description="Helical" evidence="6">
    <location>
        <begin position="244"/>
        <end position="265"/>
    </location>
</feature>
<dbReference type="RefSeq" id="WP_114616374.1">
    <property type="nucleotide sequence ID" value="NZ_DBFAES010000090.1"/>
</dbReference>
<gene>
    <name evidence="7" type="ORF">C1881_09985</name>
</gene>
<reference evidence="7 8" key="1">
    <citation type="journal article" date="2018" name="Elife">
        <title>Discovery and characterization of a prevalent human gut bacterial enzyme sufficient for the inactivation of a family of plant toxins.</title>
        <authorList>
            <person name="Koppel N."/>
            <person name="Bisanz J.E."/>
            <person name="Pandelia M.E."/>
            <person name="Turnbaugh P.J."/>
            <person name="Balskus E.P."/>
        </authorList>
    </citation>
    <scope>NUCLEOTIDE SEQUENCE [LARGE SCALE GENOMIC DNA]</scope>
    <source>
        <strain evidence="7 8">OB21 GAM31</strain>
    </source>
</reference>
<evidence type="ECO:0000256" key="3">
    <source>
        <dbReference type="ARBA" id="ARBA00022692"/>
    </source>
</evidence>
<evidence type="ECO:0000256" key="1">
    <source>
        <dbReference type="ARBA" id="ARBA00004141"/>
    </source>
</evidence>
<keyword evidence="4 6" id="KW-1133">Transmembrane helix</keyword>
<dbReference type="PANTHER" id="PTHR34857">
    <property type="entry name" value="SLL0384 PROTEIN"/>
    <property type="match status" value="1"/>
</dbReference>
<accession>A0A369L9S4</accession>
<dbReference type="InterPro" id="IPR051611">
    <property type="entry name" value="ECF_transporter_component"/>
</dbReference>
<keyword evidence="5 6" id="KW-0472">Membrane</keyword>
<feature type="transmembrane region" description="Helical" evidence="6">
    <location>
        <begin position="30"/>
        <end position="58"/>
    </location>
</feature>
<dbReference type="EMBL" id="PPTO01000024">
    <property type="protein sequence ID" value="RDB54915.1"/>
    <property type="molecule type" value="Genomic_DNA"/>
</dbReference>
<evidence type="ECO:0000313" key="8">
    <source>
        <dbReference type="Proteomes" id="UP000253975"/>
    </source>
</evidence>